<evidence type="ECO:0000313" key="6">
    <source>
        <dbReference type="EMBL" id="OOS23920.1"/>
    </source>
</evidence>
<dbReference type="STRING" id="573983.B0681_08130"/>
<organism evidence="6 7">
    <name type="scientific">Moraxella porci DSM 25326</name>
    <dbReference type="NCBI Taxonomy" id="573983"/>
    <lineage>
        <taxon>Bacteria</taxon>
        <taxon>Pseudomonadati</taxon>
        <taxon>Pseudomonadota</taxon>
        <taxon>Gammaproteobacteria</taxon>
        <taxon>Moraxellales</taxon>
        <taxon>Moraxellaceae</taxon>
        <taxon>Moraxella</taxon>
    </lineage>
</organism>
<dbReference type="AlphaFoldDB" id="A0A1T0CNJ6"/>
<evidence type="ECO:0000256" key="3">
    <source>
        <dbReference type="SAM" id="Phobius"/>
    </source>
</evidence>
<sequence length="402" mass="42054">MTTSYKNSQSQKSKFAWWQLVVAVVLVAVGVFIGKSGLIGATPAAQTKATKSDTPEIAEPKAVMAVEAVTPMLHTIEQTLFANGLVAATETAEVSGQLTGVTVERVLVDVGDVVKAGQVLAVLDTKTLSEQTAQAQADLAVAEASYEKAQTDLNRTEPLLAIDAVSRQEVDGYRTALKQAQANITAAKARLNTAKNNEANAKVTAPVSGVISAKSAQVGVLVTGASLFSIIKDGAVEWQATLSSADAGSVRVGQPAQVTFNNQLLTGTVTKLSPTANSSREMIAHVKLSNGTGIKAGMYLSGQFILTSQSLPTVPLTAILNNDGMDYVWALTKTDTELYKVVRTQVTIQGQKDELVAVDVPTDQLIVAKSASFLNDGDLVTVASVNAQGATDVTNQPAVIKE</sequence>
<dbReference type="Gene3D" id="2.40.50.100">
    <property type="match status" value="1"/>
</dbReference>
<dbReference type="Proteomes" id="UP000190683">
    <property type="component" value="Unassembled WGS sequence"/>
</dbReference>
<keyword evidence="2" id="KW-0175">Coiled coil</keyword>
<comment type="caution">
    <text evidence="6">The sequence shown here is derived from an EMBL/GenBank/DDBJ whole genome shotgun (WGS) entry which is preliminary data.</text>
</comment>
<dbReference type="SUPFAM" id="SSF111369">
    <property type="entry name" value="HlyD-like secretion proteins"/>
    <property type="match status" value="1"/>
</dbReference>
<accession>A0A1T0CNJ6</accession>
<dbReference type="Pfam" id="PF25876">
    <property type="entry name" value="HH_MFP_RND"/>
    <property type="match status" value="1"/>
</dbReference>
<keyword evidence="7" id="KW-1185">Reference proteome</keyword>
<feature type="transmembrane region" description="Helical" evidence="3">
    <location>
        <begin position="15"/>
        <end position="34"/>
    </location>
</feature>
<evidence type="ECO:0000313" key="7">
    <source>
        <dbReference type="Proteomes" id="UP000190683"/>
    </source>
</evidence>
<keyword evidence="3" id="KW-1133">Transmembrane helix</keyword>
<dbReference type="InterPro" id="IPR058625">
    <property type="entry name" value="MdtA-like_BSH"/>
</dbReference>
<evidence type="ECO:0000259" key="5">
    <source>
        <dbReference type="Pfam" id="PF25917"/>
    </source>
</evidence>
<dbReference type="PANTHER" id="PTHR30469:SF15">
    <property type="entry name" value="HLYD FAMILY OF SECRETION PROTEINS"/>
    <property type="match status" value="1"/>
</dbReference>
<dbReference type="Pfam" id="PF25917">
    <property type="entry name" value="BSH_RND"/>
    <property type="match status" value="1"/>
</dbReference>
<dbReference type="Gene3D" id="1.10.287.470">
    <property type="entry name" value="Helix hairpin bin"/>
    <property type="match status" value="1"/>
</dbReference>
<name>A0A1T0CNJ6_9GAMM</name>
<feature type="domain" description="Multidrug resistance protein MdtA-like alpha-helical hairpin" evidence="4">
    <location>
        <begin position="132"/>
        <end position="197"/>
    </location>
</feature>
<comment type="similarity">
    <text evidence="1">Belongs to the membrane fusion protein (MFP) (TC 8.A.1) family.</text>
</comment>
<dbReference type="EMBL" id="MUYV01000011">
    <property type="protein sequence ID" value="OOS23920.1"/>
    <property type="molecule type" value="Genomic_DNA"/>
</dbReference>
<protein>
    <submittedName>
        <fullName evidence="6">Uncharacterized protein</fullName>
    </submittedName>
</protein>
<dbReference type="InterPro" id="IPR006143">
    <property type="entry name" value="RND_pump_MFP"/>
</dbReference>
<proteinExistence type="inferred from homology"/>
<evidence type="ECO:0000256" key="2">
    <source>
        <dbReference type="SAM" id="Coils"/>
    </source>
</evidence>
<keyword evidence="3" id="KW-0472">Membrane</keyword>
<feature type="coiled-coil region" evidence="2">
    <location>
        <begin position="170"/>
        <end position="197"/>
    </location>
</feature>
<feature type="domain" description="Multidrug resistance protein MdtA-like barrel-sandwich hybrid" evidence="5">
    <location>
        <begin position="90"/>
        <end position="226"/>
    </location>
</feature>
<dbReference type="PANTHER" id="PTHR30469">
    <property type="entry name" value="MULTIDRUG RESISTANCE PROTEIN MDTA"/>
    <property type="match status" value="1"/>
</dbReference>
<dbReference type="GO" id="GO:1990281">
    <property type="term" value="C:efflux pump complex"/>
    <property type="evidence" value="ECO:0007669"/>
    <property type="project" value="TreeGrafter"/>
</dbReference>
<dbReference type="InterPro" id="IPR058624">
    <property type="entry name" value="MdtA-like_HH"/>
</dbReference>
<dbReference type="GO" id="GO:0015562">
    <property type="term" value="F:efflux transmembrane transporter activity"/>
    <property type="evidence" value="ECO:0007669"/>
    <property type="project" value="TreeGrafter"/>
</dbReference>
<dbReference type="Gene3D" id="2.40.420.20">
    <property type="match status" value="1"/>
</dbReference>
<dbReference type="Gene3D" id="2.40.30.170">
    <property type="match status" value="1"/>
</dbReference>
<keyword evidence="3" id="KW-0812">Transmembrane</keyword>
<reference evidence="6 7" key="1">
    <citation type="submission" date="2017-02" db="EMBL/GenBank/DDBJ databases">
        <title>Draft genome sequence of Moraxella porci CCUG 54912T type strain.</title>
        <authorList>
            <person name="Salva-Serra F."/>
            <person name="Engstrom-Jakobsson H."/>
            <person name="Thorell K."/>
            <person name="Jaen-Luchoro D."/>
            <person name="Gonzales-Siles L."/>
            <person name="Karlsson R."/>
            <person name="Yazdan S."/>
            <person name="Boulund F."/>
            <person name="Johnning A."/>
            <person name="Engstrand L."/>
            <person name="Kristiansson E."/>
            <person name="Moore E."/>
        </authorList>
    </citation>
    <scope>NUCLEOTIDE SEQUENCE [LARGE SCALE GENOMIC DNA]</scope>
    <source>
        <strain evidence="6 7">CCUG 54912</strain>
    </source>
</reference>
<dbReference type="NCBIfam" id="TIGR01730">
    <property type="entry name" value="RND_mfp"/>
    <property type="match status" value="1"/>
</dbReference>
<evidence type="ECO:0000256" key="1">
    <source>
        <dbReference type="ARBA" id="ARBA00009477"/>
    </source>
</evidence>
<evidence type="ECO:0000259" key="4">
    <source>
        <dbReference type="Pfam" id="PF25876"/>
    </source>
</evidence>
<gene>
    <name evidence="6" type="ORF">B0681_08130</name>
</gene>